<dbReference type="Pfam" id="PF02687">
    <property type="entry name" value="FtsX"/>
    <property type="match status" value="2"/>
</dbReference>
<dbReference type="GO" id="GO:0022857">
    <property type="term" value="F:transmembrane transporter activity"/>
    <property type="evidence" value="ECO:0007669"/>
    <property type="project" value="TreeGrafter"/>
</dbReference>
<feature type="transmembrane region" description="Helical" evidence="6">
    <location>
        <begin position="734"/>
        <end position="753"/>
    </location>
</feature>
<evidence type="ECO:0000256" key="5">
    <source>
        <dbReference type="ARBA" id="ARBA00023136"/>
    </source>
</evidence>
<dbReference type="AlphaFoldDB" id="A0A0S7Y5T2"/>
<dbReference type="PATRIC" id="fig|1703775.3.peg.781"/>
<sequence>MLRNYLKIALRNLFRNKLYSLINLLGLAIGMAACLMIFLWVQDELSYDRFHQNAERTYRVERKFDFRDMHGQAPVTSGPYGPALFRDYPEIANFVRLDREELSVKDHRNIFRKQPLIFADNSIFEVFDFRLEEGAPQTALIQPNSIVLTRGNALKYLGTEDAVGKSLTLDWNETLTDFQITGILEEVPHNSHVHFDMLASLSTYPEERLSFWFNNFLYTFVLVKEGISLEDLQNKFPALMTKYMAADFIAVVGTDADINDVFQLKLYPLLDIHLQPSEQFEIEPQGSLTSVYIFSAIALLILIIACINFMNLSTARANKRAREVGIRKTVGAVKRQLWGQFVGESVLLAIIALVLAVLLIRLFIPVFNTISNKSLSAAQLFHFGNWFILIGITVITGLLAGLYPAFYLTAFHPARVLKGSVLSGTGKSTFRRGMAVIQFVISITLIIGTLIIFRQMEYIQNRSLGFDKENVVIIPAESNNIRQNIEAFRNSLTQDTRIKSVAVSSSIPGSVMFSDTVFKRDDSDDIFSIIFTLTDYEFVDTYGFNVIQGRNFSKEFSTDIQGAVVLNQAAVKEIGYTPEEAVGKKLYRYESATEFVENTIVGVVEDFHFKSLHRIIEPFLLMLAPERFDTISVRVMPGDVRGTIDFIQQKWTETYPGEQFEFSFLDSKIDLLYESERKIRNIFLIFSVLSIFVACLGLFGLAAFTAEERTKEIGVRKVLGASTGNILILLSKEFVKWVLVANVVAWPVGYFVMNRWLQNFAFIINIDLWPFILSGILALIIALLTVSYQSIKASLTNPVDCLRYE</sequence>
<feature type="transmembrane region" description="Helical" evidence="6">
    <location>
        <begin position="768"/>
        <end position="788"/>
    </location>
</feature>
<evidence type="ECO:0000256" key="2">
    <source>
        <dbReference type="ARBA" id="ARBA00022475"/>
    </source>
</evidence>
<feature type="domain" description="ABC3 transporter permease C-terminal" evidence="7">
    <location>
        <begin position="685"/>
        <end position="797"/>
    </location>
</feature>
<feature type="domain" description="MacB-like periplasmic core" evidence="8">
    <location>
        <begin position="20"/>
        <end position="236"/>
    </location>
</feature>
<dbReference type="Proteomes" id="UP000051861">
    <property type="component" value="Unassembled WGS sequence"/>
</dbReference>
<evidence type="ECO:0000259" key="8">
    <source>
        <dbReference type="Pfam" id="PF12704"/>
    </source>
</evidence>
<feature type="transmembrane region" description="Helical" evidence="6">
    <location>
        <begin position="682"/>
        <end position="706"/>
    </location>
</feature>
<evidence type="ECO:0000256" key="6">
    <source>
        <dbReference type="SAM" id="Phobius"/>
    </source>
</evidence>
<dbReference type="PANTHER" id="PTHR30572">
    <property type="entry name" value="MEMBRANE COMPONENT OF TRANSPORTER-RELATED"/>
    <property type="match status" value="1"/>
</dbReference>
<gene>
    <name evidence="9" type="ORF">AMJ44_01525</name>
</gene>
<reference evidence="9 10" key="1">
    <citation type="journal article" date="2015" name="Microbiome">
        <title>Genomic resolution of linkages in carbon, nitrogen, and sulfur cycling among widespread estuary sediment bacteria.</title>
        <authorList>
            <person name="Baker B.J."/>
            <person name="Lazar C.S."/>
            <person name="Teske A.P."/>
            <person name="Dick G.J."/>
        </authorList>
    </citation>
    <scope>NUCLEOTIDE SEQUENCE [LARGE SCALE GENOMIC DNA]</scope>
    <source>
        <strain evidence="9">DG_54_3</strain>
    </source>
</reference>
<keyword evidence="5 6" id="KW-0472">Membrane</keyword>
<feature type="transmembrane region" description="Helical" evidence="6">
    <location>
        <begin position="21"/>
        <end position="41"/>
    </location>
</feature>
<comment type="caution">
    <text evidence="9">The sequence shown here is derived from an EMBL/GenBank/DDBJ whole genome shotgun (WGS) entry which is preliminary data.</text>
</comment>
<evidence type="ECO:0000259" key="7">
    <source>
        <dbReference type="Pfam" id="PF02687"/>
    </source>
</evidence>
<feature type="transmembrane region" description="Helical" evidence="6">
    <location>
        <begin position="345"/>
        <end position="366"/>
    </location>
</feature>
<dbReference type="PROSITE" id="PS51257">
    <property type="entry name" value="PROKAR_LIPOPROTEIN"/>
    <property type="match status" value="1"/>
</dbReference>
<dbReference type="Pfam" id="PF12704">
    <property type="entry name" value="MacB_PCD"/>
    <property type="match status" value="2"/>
</dbReference>
<evidence type="ECO:0000313" key="10">
    <source>
        <dbReference type="Proteomes" id="UP000051861"/>
    </source>
</evidence>
<name>A0A0S7Y5T2_UNCSA</name>
<accession>A0A0S7Y5T2</accession>
<evidence type="ECO:0008006" key="11">
    <source>
        <dbReference type="Google" id="ProtNLM"/>
    </source>
</evidence>
<dbReference type="InterPro" id="IPR050250">
    <property type="entry name" value="Macrolide_Exporter_MacB"/>
</dbReference>
<comment type="subcellular location">
    <subcellularLocation>
        <location evidence="1">Cell membrane</location>
        <topology evidence="1">Multi-pass membrane protein</topology>
    </subcellularLocation>
</comment>
<proteinExistence type="predicted"/>
<feature type="transmembrane region" description="Helical" evidence="6">
    <location>
        <begin position="291"/>
        <end position="312"/>
    </location>
</feature>
<dbReference type="InterPro" id="IPR025857">
    <property type="entry name" value="MacB_PCD"/>
</dbReference>
<dbReference type="EMBL" id="LIZX01000010">
    <property type="protein sequence ID" value="KPJ69988.1"/>
    <property type="molecule type" value="Genomic_DNA"/>
</dbReference>
<keyword evidence="3 6" id="KW-0812">Transmembrane</keyword>
<dbReference type="GO" id="GO:0005886">
    <property type="term" value="C:plasma membrane"/>
    <property type="evidence" value="ECO:0007669"/>
    <property type="project" value="UniProtKB-SubCell"/>
</dbReference>
<organism evidence="9 10">
    <name type="scientific">candidate division WOR-1 bacterium DG_54_3</name>
    <dbReference type="NCBI Taxonomy" id="1703775"/>
    <lineage>
        <taxon>Bacteria</taxon>
        <taxon>Bacillati</taxon>
        <taxon>Saganbacteria</taxon>
    </lineage>
</organism>
<evidence type="ECO:0000256" key="3">
    <source>
        <dbReference type="ARBA" id="ARBA00022692"/>
    </source>
</evidence>
<evidence type="ECO:0000313" key="9">
    <source>
        <dbReference type="EMBL" id="KPJ69988.1"/>
    </source>
</evidence>
<feature type="domain" description="MacB-like periplasmic core" evidence="8">
    <location>
        <begin position="440"/>
        <end position="638"/>
    </location>
</feature>
<keyword evidence="2" id="KW-1003">Cell membrane</keyword>
<evidence type="ECO:0000256" key="4">
    <source>
        <dbReference type="ARBA" id="ARBA00022989"/>
    </source>
</evidence>
<keyword evidence="4 6" id="KW-1133">Transmembrane helix</keyword>
<evidence type="ECO:0000256" key="1">
    <source>
        <dbReference type="ARBA" id="ARBA00004651"/>
    </source>
</evidence>
<dbReference type="InterPro" id="IPR003838">
    <property type="entry name" value="ABC3_permease_C"/>
</dbReference>
<feature type="domain" description="ABC3 transporter permease C-terminal" evidence="7">
    <location>
        <begin position="296"/>
        <end position="409"/>
    </location>
</feature>
<feature type="transmembrane region" description="Helical" evidence="6">
    <location>
        <begin position="386"/>
        <end position="412"/>
    </location>
</feature>
<protein>
    <recommendedName>
        <fullName evidence="11">PAS domain-containing protein</fullName>
    </recommendedName>
</protein>
<feature type="transmembrane region" description="Helical" evidence="6">
    <location>
        <begin position="433"/>
        <end position="453"/>
    </location>
</feature>
<dbReference type="PANTHER" id="PTHR30572:SF18">
    <property type="entry name" value="ABC-TYPE MACROLIDE FAMILY EXPORT SYSTEM PERMEASE COMPONENT 2"/>
    <property type="match status" value="1"/>
</dbReference>